<dbReference type="InterPro" id="IPR003034">
    <property type="entry name" value="SAP_dom"/>
</dbReference>
<evidence type="ECO:0000256" key="2">
    <source>
        <dbReference type="ARBA" id="ARBA00046328"/>
    </source>
</evidence>
<name>A0A0H5R803_9EUKA</name>
<evidence type="ECO:0000259" key="4">
    <source>
        <dbReference type="PROSITE" id="PS50800"/>
    </source>
</evidence>
<feature type="region of interest" description="Disordered" evidence="3">
    <location>
        <begin position="74"/>
        <end position="107"/>
    </location>
</feature>
<dbReference type="PANTHER" id="PTHR46551:SF1">
    <property type="entry name" value="SAP DOMAIN-CONTAINING RIBONUCLEOPROTEIN"/>
    <property type="match status" value="1"/>
</dbReference>
<dbReference type="GO" id="GO:0016973">
    <property type="term" value="P:poly(A)+ mRNA export from nucleus"/>
    <property type="evidence" value="ECO:0007669"/>
    <property type="project" value="TreeGrafter"/>
</dbReference>
<dbReference type="Pfam" id="PF02037">
    <property type="entry name" value="SAP"/>
    <property type="match status" value="1"/>
</dbReference>
<dbReference type="SMART" id="SM00513">
    <property type="entry name" value="SAP"/>
    <property type="match status" value="1"/>
</dbReference>
<feature type="region of interest" description="Disordered" evidence="3">
    <location>
        <begin position="132"/>
        <end position="161"/>
    </location>
</feature>
<dbReference type="AlphaFoldDB" id="A0A0H5R803"/>
<dbReference type="SUPFAM" id="SSF68906">
    <property type="entry name" value="SAP domain"/>
    <property type="match status" value="1"/>
</dbReference>
<comment type="similarity">
    <text evidence="2">Belongs to the SAP domain-containing ribonucleoprotein family.</text>
</comment>
<feature type="compositionally biased region" description="Polar residues" evidence="3">
    <location>
        <begin position="75"/>
        <end position="92"/>
    </location>
</feature>
<evidence type="ECO:0000256" key="3">
    <source>
        <dbReference type="SAM" id="MobiDB-lite"/>
    </source>
</evidence>
<evidence type="ECO:0000256" key="1">
    <source>
        <dbReference type="ARBA" id="ARBA00022553"/>
    </source>
</evidence>
<organism evidence="5">
    <name type="scientific">Spongospora subterranea</name>
    <dbReference type="NCBI Taxonomy" id="70186"/>
    <lineage>
        <taxon>Eukaryota</taxon>
        <taxon>Sar</taxon>
        <taxon>Rhizaria</taxon>
        <taxon>Endomyxa</taxon>
        <taxon>Phytomyxea</taxon>
        <taxon>Plasmodiophorida</taxon>
        <taxon>Plasmodiophoridae</taxon>
        <taxon>Spongospora</taxon>
    </lineage>
</organism>
<dbReference type="Gene3D" id="1.10.720.30">
    <property type="entry name" value="SAP domain"/>
    <property type="match status" value="1"/>
</dbReference>
<dbReference type="GO" id="GO:0005634">
    <property type="term" value="C:nucleus"/>
    <property type="evidence" value="ECO:0007669"/>
    <property type="project" value="TreeGrafter"/>
</dbReference>
<dbReference type="PROSITE" id="PS50800">
    <property type="entry name" value="SAP"/>
    <property type="match status" value="1"/>
</dbReference>
<dbReference type="PANTHER" id="PTHR46551">
    <property type="entry name" value="SAP DOMAIN-CONTAINING RIBONUCLEOPROTEIN"/>
    <property type="match status" value="1"/>
</dbReference>
<dbReference type="InterPro" id="IPR052240">
    <property type="entry name" value="SAP_domain_ribonucleoprotein"/>
</dbReference>
<reference evidence="5" key="1">
    <citation type="submission" date="2015-04" db="EMBL/GenBank/DDBJ databases">
        <title>The genome sequence of the plant pathogenic Rhizarian Plasmodiophora brassicae reveals insights in its biotrophic life cycle and the origin of chitin synthesis.</title>
        <authorList>
            <person name="Schwelm A."/>
            <person name="Fogelqvist J."/>
            <person name="Knaust A."/>
            <person name="Julke S."/>
            <person name="Lilja T."/>
            <person name="Dhandapani V."/>
            <person name="Bonilla-Rosso G."/>
            <person name="Karlsson M."/>
            <person name="Shevchenko A."/>
            <person name="Choi S.R."/>
            <person name="Kim H.G."/>
            <person name="Park J.Y."/>
            <person name="Lim Y.P."/>
            <person name="Ludwig-Muller J."/>
            <person name="Dixelius C."/>
        </authorList>
    </citation>
    <scope>NUCLEOTIDE SEQUENCE</scope>
    <source>
        <tissue evidence="5">Potato root galls</tissue>
    </source>
</reference>
<dbReference type="InterPro" id="IPR036361">
    <property type="entry name" value="SAP_dom_sf"/>
</dbReference>
<protein>
    <recommendedName>
        <fullName evidence="4">SAP domain-containing protein</fullName>
    </recommendedName>
</protein>
<keyword evidence="1" id="KW-0597">Phosphoprotein</keyword>
<sequence>MTSSSSSLATMRKLKVVDLREQLTAIGLPTDGVKADLVDRLFKALHSEQSDDHGSGDAVANDMENADLRVGEVVGSSSPKQLTDTIQSQSTLDARPEDLNVPDSNESDFNTLKLKRAERFGVTLEEPKSRITGKNSAEGMTLGQKRKRGDTSAPTLNMSDPDIQRRLNRFGVPTNDPNSIIAKSVQAAETAQKMKDRKQKFGVNDHAKAVVGNPGSADFQAAVEARKLRFSSCQ</sequence>
<accession>A0A0H5R803</accession>
<evidence type="ECO:0000313" key="5">
    <source>
        <dbReference type="EMBL" id="CRZ09951.1"/>
    </source>
</evidence>
<feature type="domain" description="SAP" evidence="4">
    <location>
        <begin position="11"/>
        <end position="45"/>
    </location>
</feature>
<dbReference type="EMBL" id="HACM01009509">
    <property type="protein sequence ID" value="CRZ09951.1"/>
    <property type="molecule type" value="Transcribed_RNA"/>
</dbReference>
<proteinExistence type="inferred from homology"/>